<evidence type="ECO:0000313" key="19">
    <source>
        <dbReference type="EMBL" id="MCS3918562.1"/>
    </source>
</evidence>
<proteinExistence type="inferred from homology"/>
<evidence type="ECO:0000256" key="11">
    <source>
        <dbReference type="ARBA" id="ARBA00023136"/>
    </source>
</evidence>
<comment type="caution">
    <text evidence="19">The sequence shown here is derived from an EMBL/GenBank/DDBJ whole genome shotgun (WGS) entry which is preliminary data.</text>
</comment>
<sequence length="630" mass="67186">MRSKWFAVLTLVALVASAISAQTSVSQTEPYRLNPGDQIQILVEDEPDLSGEVTVGPDGFIRLRLIGSIQAAGLTVDELAAQIEKALRQYLREPKVIVNLKQFTPLARRVYVMGAVKAPGAYPLPLAGPTTVFDAIMLAGGFSDNADWERVRVFRRDGQMLTVNLKNLQVGELTGGGIVQPGDVIWVPPAYITVNIVGAVQKSGLFPVPTKATLLDAIALTGGVSDPSADVRIFRGGIEMLSIPWSKLIAGEIPSLTLQENDTILVSVKDVSGVVVTGMVQRPGMFNLVGKVTLLGVLAMAGAPLSEQRPMRVRVLRQGQEFLSVRIDAGVNASAVKELAMELQSGDIVAVEPLTVRVTLLGAVQKPGTYEVPIGSRVMDLLSQAGGLLPTANMSNVSLNRKGEVMSLNLGKLWEGEMEQNPELQDGDLVLVPASQRIWVTGAVQRPGSFDYQPNMTVLDAISIAGGPRSLEEADLSAVKIVSGDTARTVNLEAAFRTGALSVEPIRPGDIIIVPERAKAYIFGAVARPGAIGVRTGDTVLTLISNAGGPLPDAKLDEVVLVRIVKDKPVVTKLNLTQAIQKGDLSQSPPVQPGDVLYVSRKQRGSGWEDLARIIGLANSIAFLTYYLGR</sequence>
<evidence type="ECO:0000259" key="16">
    <source>
        <dbReference type="Pfam" id="PF02563"/>
    </source>
</evidence>
<keyword evidence="6" id="KW-0812">Transmembrane</keyword>
<feature type="domain" description="Soluble ligand binding" evidence="17">
    <location>
        <begin position="275"/>
        <end position="319"/>
    </location>
</feature>
<feature type="domain" description="SLBB" evidence="18">
    <location>
        <begin position="519"/>
        <end position="599"/>
    </location>
</feature>
<dbReference type="InterPro" id="IPR019554">
    <property type="entry name" value="Soluble_ligand-bd"/>
</dbReference>
<feature type="signal peptide" evidence="15">
    <location>
        <begin position="1"/>
        <end position="21"/>
    </location>
</feature>
<keyword evidence="20" id="KW-1185">Reference proteome</keyword>
<keyword evidence="7 15" id="KW-0732">Signal</keyword>
<evidence type="ECO:0000256" key="6">
    <source>
        <dbReference type="ARBA" id="ARBA00022692"/>
    </source>
</evidence>
<feature type="domain" description="SLBB" evidence="18">
    <location>
        <begin position="357"/>
        <end position="432"/>
    </location>
</feature>
<keyword evidence="4" id="KW-1134">Transmembrane beta strand</keyword>
<evidence type="ECO:0000256" key="3">
    <source>
        <dbReference type="ARBA" id="ARBA00022448"/>
    </source>
</evidence>
<keyword evidence="5" id="KW-0762">Sugar transport</keyword>
<keyword evidence="11" id="KW-0472">Membrane</keyword>
<keyword evidence="13" id="KW-0998">Cell outer membrane</keyword>
<evidence type="ECO:0000256" key="2">
    <source>
        <dbReference type="ARBA" id="ARBA00009450"/>
    </source>
</evidence>
<evidence type="ECO:0000256" key="7">
    <source>
        <dbReference type="ARBA" id="ARBA00022729"/>
    </source>
</evidence>
<feature type="domain" description="Polysaccharide export protein N-terminal" evidence="16">
    <location>
        <begin position="27"/>
        <end position="100"/>
    </location>
</feature>
<feature type="domain" description="SLBB" evidence="18">
    <location>
        <begin position="436"/>
        <end position="514"/>
    </location>
</feature>
<name>A0ABT2EKV0_9BACT</name>
<dbReference type="PANTHER" id="PTHR33619">
    <property type="entry name" value="POLYSACCHARIDE EXPORT PROTEIN GFCE-RELATED"/>
    <property type="match status" value="1"/>
</dbReference>
<keyword evidence="12" id="KW-0564">Palmitate</keyword>
<evidence type="ECO:0000256" key="12">
    <source>
        <dbReference type="ARBA" id="ARBA00023139"/>
    </source>
</evidence>
<dbReference type="Pfam" id="PF02563">
    <property type="entry name" value="Poly_export"/>
    <property type="match status" value="1"/>
</dbReference>
<keyword evidence="10" id="KW-0626">Porin</keyword>
<comment type="similarity">
    <text evidence="2">Belongs to the BexD/CtrA/VexA family.</text>
</comment>
<dbReference type="Proteomes" id="UP001204798">
    <property type="component" value="Unassembled WGS sequence"/>
</dbReference>
<evidence type="ECO:0000256" key="13">
    <source>
        <dbReference type="ARBA" id="ARBA00023237"/>
    </source>
</evidence>
<feature type="domain" description="Soluble ligand binding" evidence="17">
    <location>
        <begin position="194"/>
        <end position="237"/>
    </location>
</feature>
<organism evidence="19 20">
    <name type="scientific">Candidatus Fervidibacter sacchari</name>
    <dbReference type="NCBI Taxonomy" id="1448929"/>
    <lineage>
        <taxon>Bacteria</taxon>
        <taxon>Candidatus Fervidibacterota</taxon>
        <taxon>Candidatus Fervidibacter</taxon>
    </lineage>
</organism>
<dbReference type="Gene3D" id="3.30.1950.10">
    <property type="entry name" value="wza like domain"/>
    <property type="match status" value="1"/>
</dbReference>
<dbReference type="InterPro" id="IPR049712">
    <property type="entry name" value="Poly_export"/>
</dbReference>
<dbReference type="Gene3D" id="3.10.560.10">
    <property type="entry name" value="Outer membrane lipoprotein wza domain like"/>
    <property type="match status" value="6"/>
</dbReference>
<reference evidence="19 20" key="1">
    <citation type="submission" date="2022-08" db="EMBL/GenBank/DDBJ databases">
        <title>Bacterial and archaeal communities from various locations to study Microbial Dark Matter (Phase II).</title>
        <authorList>
            <person name="Stepanauskas R."/>
        </authorList>
    </citation>
    <scope>NUCLEOTIDE SEQUENCE [LARGE SCALE GENOMIC DNA]</scope>
    <source>
        <strain evidence="19 20">PD1</strain>
    </source>
</reference>
<evidence type="ECO:0000256" key="14">
    <source>
        <dbReference type="ARBA" id="ARBA00023288"/>
    </source>
</evidence>
<evidence type="ECO:0000256" key="8">
    <source>
        <dbReference type="ARBA" id="ARBA00023047"/>
    </source>
</evidence>
<keyword evidence="9" id="KW-0406">Ion transport</keyword>
<dbReference type="EMBL" id="JANUCP010000002">
    <property type="protein sequence ID" value="MCS3918562.1"/>
    <property type="molecule type" value="Genomic_DNA"/>
</dbReference>
<protein>
    <submittedName>
        <fullName evidence="19">Protein involved in polysaccharide export with SLBB domain</fullName>
    </submittedName>
</protein>
<evidence type="ECO:0000259" key="17">
    <source>
        <dbReference type="Pfam" id="PF10531"/>
    </source>
</evidence>
<keyword evidence="8" id="KW-0625">Polysaccharide transport</keyword>
<evidence type="ECO:0000256" key="9">
    <source>
        <dbReference type="ARBA" id="ARBA00023065"/>
    </source>
</evidence>
<dbReference type="Pfam" id="PF22461">
    <property type="entry name" value="SLBB_2"/>
    <property type="match status" value="3"/>
</dbReference>
<evidence type="ECO:0000256" key="10">
    <source>
        <dbReference type="ARBA" id="ARBA00023114"/>
    </source>
</evidence>
<comment type="subcellular location">
    <subcellularLocation>
        <location evidence="1">Cell outer membrane</location>
        <topology evidence="1">Multi-pass membrane protein</topology>
    </subcellularLocation>
</comment>
<evidence type="ECO:0000256" key="5">
    <source>
        <dbReference type="ARBA" id="ARBA00022597"/>
    </source>
</evidence>
<accession>A0ABT2EKV0</accession>
<dbReference type="SUPFAM" id="SSF142984">
    <property type="entry name" value="Nqo1 middle domain-like"/>
    <property type="match status" value="1"/>
</dbReference>
<dbReference type="PANTHER" id="PTHR33619:SF3">
    <property type="entry name" value="POLYSACCHARIDE EXPORT PROTEIN GFCE-RELATED"/>
    <property type="match status" value="1"/>
</dbReference>
<gene>
    <name evidence="19" type="ORF">M2350_000962</name>
</gene>
<evidence type="ECO:0000259" key="18">
    <source>
        <dbReference type="Pfam" id="PF22461"/>
    </source>
</evidence>
<feature type="chain" id="PRO_5047490329" evidence="15">
    <location>
        <begin position="22"/>
        <end position="630"/>
    </location>
</feature>
<dbReference type="Pfam" id="PF10531">
    <property type="entry name" value="SLBB"/>
    <property type="match status" value="3"/>
</dbReference>
<evidence type="ECO:0000256" key="15">
    <source>
        <dbReference type="SAM" id="SignalP"/>
    </source>
</evidence>
<evidence type="ECO:0000313" key="20">
    <source>
        <dbReference type="Proteomes" id="UP001204798"/>
    </source>
</evidence>
<dbReference type="InterPro" id="IPR003715">
    <property type="entry name" value="Poly_export_N"/>
</dbReference>
<dbReference type="InterPro" id="IPR054765">
    <property type="entry name" value="SLBB_dom"/>
</dbReference>
<dbReference type="RefSeq" id="WP_259094521.1">
    <property type="nucleotide sequence ID" value="NZ_CP130454.1"/>
</dbReference>
<keyword evidence="14" id="KW-0449">Lipoprotein</keyword>
<evidence type="ECO:0000256" key="1">
    <source>
        <dbReference type="ARBA" id="ARBA00004571"/>
    </source>
</evidence>
<keyword evidence="3" id="KW-0813">Transport</keyword>
<feature type="domain" description="Soluble ligand binding" evidence="17">
    <location>
        <begin position="109"/>
        <end position="163"/>
    </location>
</feature>
<evidence type="ECO:0000256" key="4">
    <source>
        <dbReference type="ARBA" id="ARBA00022452"/>
    </source>
</evidence>